<dbReference type="Proteomes" id="UP001652431">
    <property type="component" value="Unassembled WGS sequence"/>
</dbReference>
<keyword evidence="3" id="KW-0732">Signal</keyword>
<keyword evidence="5" id="KW-1185">Reference proteome</keyword>
<evidence type="ECO:0000313" key="5">
    <source>
        <dbReference type="Proteomes" id="UP001652431"/>
    </source>
</evidence>
<evidence type="ECO:0000256" key="2">
    <source>
        <dbReference type="ARBA" id="ARBA00022448"/>
    </source>
</evidence>
<protein>
    <submittedName>
        <fullName evidence="4">Extracellular solute-binding protein</fullName>
    </submittedName>
</protein>
<evidence type="ECO:0000256" key="1">
    <source>
        <dbReference type="ARBA" id="ARBA00008520"/>
    </source>
</evidence>
<comment type="similarity">
    <text evidence="1">Belongs to the bacterial solute-binding protein 1 family.</text>
</comment>
<dbReference type="InterPro" id="IPR006059">
    <property type="entry name" value="SBP"/>
</dbReference>
<dbReference type="Gene3D" id="3.40.190.10">
    <property type="entry name" value="Periplasmic binding protein-like II"/>
    <property type="match status" value="1"/>
</dbReference>
<dbReference type="Pfam" id="PF13416">
    <property type="entry name" value="SBP_bac_8"/>
    <property type="match status" value="1"/>
</dbReference>
<dbReference type="PANTHER" id="PTHR30061:SF50">
    <property type="entry name" value="MALTOSE_MALTODEXTRIN-BINDING PERIPLASMIC PROTEIN"/>
    <property type="match status" value="1"/>
</dbReference>
<name>A0ABT2RJB8_9FIRM</name>
<comment type="caution">
    <text evidence="4">The sequence shown here is derived from an EMBL/GenBank/DDBJ whole genome shotgun (WGS) entry which is preliminary data.</text>
</comment>
<proteinExistence type="inferred from homology"/>
<organism evidence="4 5">
    <name type="scientific">Dorea acetigenes</name>
    <dbReference type="NCBI Taxonomy" id="2981787"/>
    <lineage>
        <taxon>Bacteria</taxon>
        <taxon>Bacillati</taxon>
        <taxon>Bacillota</taxon>
        <taxon>Clostridia</taxon>
        <taxon>Lachnospirales</taxon>
        <taxon>Lachnospiraceae</taxon>
        <taxon>Dorea</taxon>
    </lineage>
</organism>
<dbReference type="SUPFAM" id="SSF53850">
    <property type="entry name" value="Periplasmic binding protein-like II"/>
    <property type="match status" value="1"/>
</dbReference>
<dbReference type="EMBL" id="JAOQJU010000001">
    <property type="protein sequence ID" value="MCU6685401.1"/>
    <property type="molecule type" value="Genomic_DNA"/>
</dbReference>
<evidence type="ECO:0000256" key="3">
    <source>
        <dbReference type="ARBA" id="ARBA00022729"/>
    </source>
</evidence>
<keyword evidence="2" id="KW-0813">Transport</keyword>
<evidence type="ECO:0000313" key="4">
    <source>
        <dbReference type="EMBL" id="MCU6685401.1"/>
    </source>
</evidence>
<sequence>MKRREKLAAVLVMAVLLAALPVGGCRMEEHEKPDEQAKERKELLLWTYYETDAQKAAVSNLVEGFNQSQEEYLLTWEYHGPLTEFNKRLAIEPTAEQKPDIVIIDNPDMKRYAKTGELEDLTEYITQMDDLDTYYPEALDSACFGERYYGLPFCCNNVALIYNEELFQEKGMTVPQTWEEFLDCAVALTENDRKGFAMSAIKGEQSAFQILPFILATGEDMEQIGGTGTEEAFAFIRQLIETGAMAKECVNWSQNDVARKFIDGECAMMENGPWVLPALEQSGVSYGIARLPYLQGMEQALTGVTGGENLGVIKGKDVEGAIAFMQYYNNEEERMLEVCMQADSLPPKRDVAERMLEEKPEYEIFEKQMETSISRTSCRNWTEITDILSDAQFFVVTGQMTPKEACAYICEQGGDS</sequence>
<accession>A0ABT2RJB8</accession>
<gene>
    <name evidence="4" type="ORF">OCV99_02340</name>
</gene>
<dbReference type="RefSeq" id="WP_158367748.1">
    <property type="nucleotide sequence ID" value="NZ_JAOQJU010000001.1"/>
</dbReference>
<dbReference type="PANTHER" id="PTHR30061">
    <property type="entry name" value="MALTOSE-BINDING PERIPLASMIC PROTEIN"/>
    <property type="match status" value="1"/>
</dbReference>
<reference evidence="4 5" key="1">
    <citation type="journal article" date="2021" name="ISME Commun">
        <title>Automated analysis of genomic sequences facilitates high-throughput and comprehensive description of bacteria.</title>
        <authorList>
            <person name="Hitch T.C.A."/>
        </authorList>
    </citation>
    <scope>NUCLEOTIDE SEQUENCE [LARGE SCALE GENOMIC DNA]</scope>
    <source>
        <strain evidence="4 5">Sanger_03</strain>
    </source>
</reference>